<dbReference type="EMBL" id="CAKOFQ010006801">
    <property type="protein sequence ID" value="CAH1972676.1"/>
    <property type="molecule type" value="Genomic_DNA"/>
</dbReference>
<protein>
    <submittedName>
        <fullName evidence="1">Uncharacterized protein</fullName>
    </submittedName>
</protein>
<proteinExistence type="predicted"/>
<reference evidence="1" key="1">
    <citation type="submission" date="2022-03" db="EMBL/GenBank/DDBJ databases">
        <authorList>
            <person name="Sayadi A."/>
        </authorList>
    </citation>
    <scope>NUCLEOTIDE SEQUENCE</scope>
</reference>
<accession>A0A9P0P9A3</accession>
<name>A0A9P0P9A3_ACAOB</name>
<dbReference type="OrthoDB" id="548217at2759"/>
<organism evidence="1 2">
    <name type="scientific">Acanthoscelides obtectus</name>
    <name type="common">Bean weevil</name>
    <name type="synonym">Bruchus obtectus</name>
    <dbReference type="NCBI Taxonomy" id="200917"/>
    <lineage>
        <taxon>Eukaryota</taxon>
        <taxon>Metazoa</taxon>
        <taxon>Ecdysozoa</taxon>
        <taxon>Arthropoda</taxon>
        <taxon>Hexapoda</taxon>
        <taxon>Insecta</taxon>
        <taxon>Pterygota</taxon>
        <taxon>Neoptera</taxon>
        <taxon>Endopterygota</taxon>
        <taxon>Coleoptera</taxon>
        <taxon>Polyphaga</taxon>
        <taxon>Cucujiformia</taxon>
        <taxon>Chrysomeloidea</taxon>
        <taxon>Chrysomelidae</taxon>
        <taxon>Bruchinae</taxon>
        <taxon>Bruchini</taxon>
        <taxon>Acanthoscelides</taxon>
    </lineage>
</organism>
<comment type="caution">
    <text evidence="1">The sequence shown here is derived from an EMBL/GenBank/DDBJ whole genome shotgun (WGS) entry which is preliminary data.</text>
</comment>
<sequence length="63" mass="7071">MPGNTIIGEGRQLVLNLLEYFQEENENSALLLPTSCLLELGKLRSAHGTETRPVYLLHMALMM</sequence>
<keyword evidence="2" id="KW-1185">Reference proteome</keyword>
<dbReference type="Proteomes" id="UP001152888">
    <property type="component" value="Unassembled WGS sequence"/>
</dbReference>
<evidence type="ECO:0000313" key="2">
    <source>
        <dbReference type="Proteomes" id="UP001152888"/>
    </source>
</evidence>
<gene>
    <name evidence="1" type="ORF">ACAOBT_LOCUS10130</name>
</gene>
<dbReference type="AlphaFoldDB" id="A0A9P0P9A3"/>
<evidence type="ECO:0000313" key="1">
    <source>
        <dbReference type="EMBL" id="CAH1972676.1"/>
    </source>
</evidence>